<dbReference type="Proteomes" id="UP000229362">
    <property type="component" value="Unassembled WGS sequence"/>
</dbReference>
<protein>
    <recommendedName>
        <fullName evidence="1">DM13 domain-containing protein</fullName>
    </recommendedName>
</protein>
<dbReference type="AlphaFoldDB" id="A0A2M6W019"/>
<reference evidence="3" key="1">
    <citation type="submission" date="2017-09" db="EMBL/GenBank/DDBJ databases">
        <title>Depth-based differentiation of microbial function through sediment-hosted aquifers and enrichment of novel symbionts in the deep terrestrial subsurface.</title>
        <authorList>
            <person name="Probst A.J."/>
            <person name="Ladd B."/>
            <person name="Jarett J.K."/>
            <person name="Geller-Mcgrath D.E."/>
            <person name="Sieber C.M.K."/>
            <person name="Emerson J.B."/>
            <person name="Anantharaman K."/>
            <person name="Thomas B.C."/>
            <person name="Malmstrom R."/>
            <person name="Stieglmeier M."/>
            <person name="Klingl A."/>
            <person name="Woyke T."/>
            <person name="Ryan C.M."/>
            <person name="Banfield J.F."/>
        </authorList>
    </citation>
    <scope>NUCLEOTIDE SEQUENCE [LARGE SCALE GENOMIC DNA]</scope>
</reference>
<name>A0A2M6W019_9BACT</name>
<dbReference type="EMBL" id="PFBZ01000224">
    <property type="protein sequence ID" value="PIT86060.1"/>
    <property type="molecule type" value="Genomic_DNA"/>
</dbReference>
<evidence type="ECO:0000313" key="3">
    <source>
        <dbReference type="Proteomes" id="UP000229362"/>
    </source>
</evidence>
<gene>
    <name evidence="2" type="ORF">COU33_05240</name>
</gene>
<feature type="domain" description="DM13" evidence="1">
    <location>
        <begin position="121"/>
        <end position="230"/>
    </location>
</feature>
<dbReference type="InterPro" id="IPR019545">
    <property type="entry name" value="DM13_domain"/>
</dbReference>
<comment type="caution">
    <text evidence="2">The sequence shown here is derived from an EMBL/GenBank/DDBJ whole genome shotgun (WGS) entry which is preliminary data.</text>
</comment>
<organism evidence="2 3">
    <name type="scientific">Candidatus Magasanikbacteria bacterium CG10_big_fil_rev_8_21_14_0_10_43_6</name>
    <dbReference type="NCBI Taxonomy" id="1974650"/>
    <lineage>
        <taxon>Bacteria</taxon>
        <taxon>Candidatus Magasanikiibacteriota</taxon>
    </lineage>
</organism>
<proteinExistence type="predicted"/>
<evidence type="ECO:0000313" key="2">
    <source>
        <dbReference type="EMBL" id="PIT86060.1"/>
    </source>
</evidence>
<dbReference type="Pfam" id="PF10517">
    <property type="entry name" value="DM13"/>
    <property type="match status" value="1"/>
</dbReference>
<accession>A0A2M6W019</accession>
<dbReference type="PROSITE" id="PS51549">
    <property type="entry name" value="DM13"/>
    <property type="match status" value="1"/>
</dbReference>
<sequence>MKKIIILIAAVMSLGVAYWLISPVFIDRYAVDDSTADIDAAIANALDGTYKDEDIVMTENLKEQLGEEVMPDFLEEMKKIGDVFSDEPAFVEMEHMIRKEETQEGGVEAKEGLPVQETGPALLKSGMFVAVAHDGSGRAHVVDLGGDKGTVLRIEDLDILNGPDLRVVLSSNTGVQSSDELGDYVELGKLRGNKGSQNYALPAGLDIASVKSVIIYCKPFHVVFNTADLY</sequence>
<evidence type="ECO:0000259" key="1">
    <source>
        <dbReference type="PROSITE" id="PS51549"/>
    </source>
</evidence>